<dbReference type="CDD" id="cd01140">
    <property type="entry name" value="FatB"/>
    <property type="match status" value="1"/>
</dbReference>
<dbReference type="Proteomes" id="UP000630142">
    <property type="component" value="Unassembled WGS sequence"/>
</dbReference>
<feature type="signal peptide" evidence="6">
    <location>
        <begin position="1"/>
        <end position="26"/>
    </location>
</feature>
<gene>
    <name evidence="8" type="ORF">GCM10016234_29780</name>
</gene>
<keyword evidence="4" id="KW-0408">Iron</keyword>
<evidence type="ECO:0000313" key="8">
    <source>
        <dbReference type="EMBL" id="GHD18819.1"/>
    </source>
</evidence>
<protein>
    <submittedName>
        <fullName evidence="8">Iron ABC transporter substrate-binding protein</fullName>
    </submittedName>
</protein>
<dbReference type="GO" id="GO:1901678">
    <property type="term" value="P:iron coordination entity transport"/>
    <property type="evidence" value="ECO:0007669"/>
    <property type="project" value="UniProtKB-ARBA"/>
</dbReference>
<dbReference type="PROSITE" id="PS50983">
    <property type="entry name" value="FE_B12_PBP"/>
    <property type="match status" value="1"/>
</dbReference>
<proteinExistence type="inferred from homology"/>
<evidence type="ECO:0000256" key="2">
    <source>
        <dbReference type="ARBA" id="ARBA00008814"/>
    </source>
</evidence>
<organism evidence="8 9">
    <name type="scientific">Tianweitania populi</name>
    <dbReference type="NCBI Taxonomy" id="1607949"/>
    <lineage>
        <taxon>Bacteria</taxon>
        <taxon>Pseudomonadati</taxon>
        <taxon>Pseudomonadota</taxon>
        <taxon>Alphaproteobacteria</taxon>
        <taxon>Hyphomicrobiales</taxon>
        <taxon>Phyllobacteriaceae</taxon>
        <taxon>Tianweitania</taxon>
    </lineage>
</organism>
<comment type="subcellular location">
    <subcellularLocation>
        <location evidence="1">Cell envelope</location>
    </subcellularLocation>
</comment>
<evidence type="ECO:0000256" key="1">
    <source>
        <dbReference type="ARBA" id="ARBA00004196"/>
    </source>
</evidence>
<comment type="caution">
    <text evidence="8">The sequence shown here is derived from an EMBL/GenBank/DDBJ whole genome shotgun (WGS) entry which is preliminary data.</text>
</comment>
<evidence type="ECO:0000256" key="5">
    <source>
        <dbReference type="ARBA" id="ARBA00022729"/>
    </source>
</evidence>
<evidence type="ECO:0000256" key="6">
    <source>
        <dbReference type="SAM" id="SignalP"/>
    </source>
</evidence>
<dbReference type="AlphaFoldDB" id="A0A8J3GLF7"/>
<reference evidence="8" key="1">
    <citation type="journal article" date="2014" name="Int. J. Syst. Evol. Microbiol.">
        <title>Complete genome sequence of Corynebacterium casei LMG S-19264T (=DSM 44701T), isolated from a smear-ripened cheese.</title>
        <authorList>
            <consortium name="US DOE Joint Genome Institute (JGI-PGF)"/>
            <person name="Walter F."/>
            <person name="Albersmeier A."/>
            <person name="Kalinowski J."/>
            <person name="Ruckert C."/>
        </authorList>
    </citation>
    <scope>NUCLEOTIDE SEQUENCE</scope>
    <source>
        <strain evidence="8">KCTC 42249</strain>
    </source>
</reference>
<dbReference type="InterPro" id="IPR051313">
    <property type="entry name" value="Bact_iron-sidero_bind"/>
</dbReference>
<accession>A0A8J3GLF7</accession>
<evidence type="ECO:0000256" key="4">
    <source>
        <dbReference type="ARBA" id="ARBA00022496"/>
    </source>
</evidence>
<dbReference type="RefSeq" id="WP_189505191.1">
    <property type="nucleotide sequence ID" value="NZ_BMZQ01000002.1"/>
</dbReference>
<evidence type="ECO:0000256" key="3">
    <source>
        <dbReference type="ARBA" id="ARBA00022448"/>
    </source>
</evidence>
<dbReference type="GO" id="GO:0030288">
    <property type="term" value="C:outer membrane-bounded periplasmic space"/>
    <property type="evidence" value="ECO:0007669"/>
    <property type="project" value="TreeGrafter"/>
</dbReference>
<name>A0A8J3GLF7_9HYPH</name>
<feature type="domain" description="Fe/B12 periplasmic-binding" evidence="7">
    <location>
        <begin position="46"/>
        <end position="307"/>
    </location>
</feature>
<dbReference type="InterPro" id="IPR002491">
    <property type="entry name" value="ABC_transptr_periplasmic_BD"/>
</dbReference>
<dbReference type="EMBL" id="BMZQ01000002">
    <property type="protein sequence ID" value="GHD18819.1"/>
    <property type="molecule type" value="Genomic_DNA"/>
</dbReference>
<keyword evidence="4" id="KW-0406">Ion transport</keyword>
<dbReference type="InterPro" id="IPR033870">
    <property type="entry name" value="FatB"/>
</dbReference>
<sequence length="307" mass="32705">MTTRRTFFAATLTGALAFAFASPVLAQEITIEHAQGTTKLAATPKKVLVFDVASIDNLDALGVEVQGVPTATLPAHLKKYEGADYPKIGSLFEPDFEAVNTAAPDLIIVGGRSRAKYADLAKLAPTIDLSTDQKDFVNSVRKNVETLGRLFGKDAQAKAQIAELDAALADVKEASSKAGKGLLLLTTGGKMSAYGPGSRFGVLHGDFGVEPARTDLSTEAGHGQPISFEFILETNPDWLFVIDRDAAIGREGQAAAQFLDNDLVNQTNAWKNKQVVYLNPSNWYLVGGGVSALKADAEQVAKALRKQ</sequence>
<dbReference type="PROSITE" id="PS51318">
    <property type="entry name" value="TAT"/>
    <property type="match status" value="1"/>
</dbReference>
<evidence type="ECO:0000259" key="7">
    <source>
        <dbReference type="PROSITE" id="PS50983"/>
    </source>
</evidence>
<comment type="similarity">
    <text evidence="2">Belongs to the bacterial solute-binding protein 8 family.</text>
</comment>
<keyword evidence="4" id="KW-0410">Iron transport</keyword>
<dbReference type="InterPro" id="IPR006311">
    <property type="entry name" value="TAT_signal"/>
</dbReference>
<dbReference type="PANTHER" id="PTHR30532:SF28">
    <property type="entry name" value="PETROBACTIN-BINDING PROTEIN YCLQ"/>
    <property type="match status" value="1"/>
</dbReference>
<keyword evidence="9" id="KW-1185">Reference proteome</keyword>
<feature type="chain" id="PRO_5035204555" evidence="6">
    <location>
        <begin position="27"/>
        <end position="307"/>
    </location>
</feature>
<dbReference type="Pfam" id="PF01497">
    <property type="entry name" value="Peripla_BP_2"/>
    <property type="match status" value="1"/>
</dbReference>
<reference evidence="8" key="2">
    <citation type="submission" date="2020-09" db="EMBL/GenBank/DDBJ databases">
        <authorList>
            <person name="Sun Q."/>
            <person name="Kim S."/>
        </authorList>
    </citation>
    <scope>NUCLEOTIDE SEQUENCE</scope>
    <source>
        <strain evidence="8">KCTC 42249</strain>
    </source>
</reference>
<dbReference type="SUPFAM" id="SSF53807">
    <property type="entry name" value="Helical backbone' metal receptor"/>
    <property type="match status" value="1"/>
</dbReference>
<dbReference type="Gene3D" id="3.40.50.1980">
    <property type="entry name" value="Nitrogenase molybdenum iron protein domain"/>
    <property type="match status" value="2"/>
</dbReference>
<keyword evidence="3" id="KW-0813">Transport</keyword>
<dbReference type="PANTHER" id="PTHR30532">
    <property type="entry name" value="IRON III DICITRATE-BINDING PERIPLASMIC PROTEIN"/>
    <property type="match status" value="1"/>
</dbReference>
<evidence type="ECO:0000313" key="9">
    <source>
        <dbReference type="Proteomes" id="UP000630142"/>
    </source>
</evidence>
<keyword evidence="5 6" id="KW-0732">Signal</keyword>